<organism evidence="2 3">
    <name type="scientific">Candidatus Enterococcus avicola</name>
    <dbReference type="NCBI Taxonomy" id="2838561"/>
    <lineage>
        <taxon>Bacteria</taxon>
        <taxon>Bacillati</taxon>
        <taxon>Bacillota</taxon>
        <taxon>Bacilli</taxon>
        <taxon>Lactobacillales</taxon>
        <taxon>Enterococcaceae</taxon>
        <taxon>Enterococcus</taxon>
    </lineage>
</organism>
<accession>A0A9D2F8L5</accession>
<reference evidence="2" key="2">
    <citation type="submission" date="2021-04" db="EMBL/GenBank/DDBJ databases">
        <authorList>
            <person name="Gilroy R."/>
        </authorList>
    </citation>
    <scope>NUCLEOTIDE SEQUENCE</scope>
    <source>
        <strain evidence="2">CHK172-16539</strain>
    </source>
</reference>
<protein>
    <submittedName>
        <fullName evidence="2">RNA-binding protein S1</fullName>
    </submittedName>
</protein>
<dbReference type="EMBL" id="DXBN01000203">
    <property type="protein sequence ID" value="HIZ54021.1"/>
    <property type="molecule type" value="Genomic_DNA"/>
</dbReference>
<feature type="region of interest" description="Disordered" evidence="1">
    <location>
        <begin position="1"/>
        <end position="26"/>
    </location>
</feature>
<evidence type="ECO:0000313" key="3">
    <source>
        <dbReference type="Proteomes" id="UP000824063"/>
    </source>
</evidence>
<feature type="compositionally biased region" description="Basic and acidic residues" evidence="1">
    <location>
        <begin position="1"/>
        <end position="18"/>
    </location>
</feature>
<proteinExistence type="predicted"/>
<dbReference type="Proteomes" id="UP000824063">
    <property type="component" value="Unassembled WGS sequence"/>
</dbReference>
<feature type="non-terminal residue" evidence="2">
    <location>
        <position position="1"/>
    </location>
</feature>
<sequence length="26" mass="2931">KDSDDRLSTLRRSTEGKRGGRGGRRN</sequence>
<comment type="caution">
    <text evidence="2">The sequence shown here is derived from an EMBL/GenBank/DDBJ whole genome shotgun (WGS) entry which is preliminary data.</text>
</comment>
<evidence type="ECO:0000313" key="2">
    <source>
        <dbReference type="EMBL" id="HIZ54021.1"/>
    </source>
</evidence>
<gene>
    <name evidence="2" type="ORF">IAA20_08775</name>
</gene>
<reference evidence="2" key="1">
    <citation type="journal article" date="2021" name="PeerJ">
        <title>Extensive microbial diversity within the chicken gut microbiome revealed by metagenomics and culture.</title>
        <authorList>
            <person name="Gilroy R."/>
            <person name="Ravi A."/>
            <person name="Getino M."/>
            <person name="Pursley I."/>
            <person name="Horton D.L."/>
            <person name="Alikhan N.F."/>
            <person name="Baker D."/>
            <person name="Gharbi K."/>
            <person name="Hall N."/>
            <person name="Watson M."/>
            <person name="Adriaenssens E.M."/>
            <person name="Foster-Nyarko E."/>
            <person name="Jarju S."/>
            <person name="Secka A."/>
            <person name="Antonio M."/>
            <person name="Oren A."/>
            <person name="Chaudhuri R.R."/>
            <person name="La Ragione R."/>
            <person name="Hildebrand F."/>
            <person name="Pallen M.J."/>
        </authorList>
    </citation>
    <scope>NUCLEOTIDE SEQUENCE</scope>
    <source>
        <strain evidence="2">CHK172-16539</strain>
    </source>
</reference>
<dbReference type="AlphaFoldDB" id="A0A9D2F8L5"/>
<evidence type="ECO:0000256" key="1">
    <source>
        <dbReference type="SAM" id="MobiDB-lite"/>
    </source>
</evidence>
<name>A0A9D2F8L5_9ENTE</name>